<dbReference type="Proteomes" id="UP000003188">
    <property type="component" value="Unassembled WGS sequence"/>
</dbReference>
<gene>
    <name evidence="1" type="ORF">CJD_1708</name>
</gene>
<dbReference type="AlphaFoldDB" id="B1UZL9"/>
<name>B1UZL9_CLOPF</name>
<evidence type="ECO:0000313" key="2">
    <source>
        <dbReference type="Proteomes" id="UP000003188"/>
    </source>
</evidence>
<protein>
    <submittedName>
        <fullName evidence="1">Uncharacterized protein</fullName>
    </submittedName>
</protein>
<sequence>MGIKQMQGTSSYLEYVGPKGRKYKKNCIYNDDGICKCVKINCYMSKCVGRLYCTHYDDSQEKESNKNKTTFMDEINKLSEFGKEREKLMENRKKNKKKK</sequence>
<organism evidence="1 2">
    <name type="scientific">Clostridium perfringens D str. JGS1721</name>
    <dbReference type="NCBI Taxonomy" id="488537"/>
    <lineage>
        <taxon>Bacteria</taxon>
        <taxon>Bacillati</taxon>
        <taxon>Bacillota</taxon>
        <taxon>Clostridia</taxon>
        <taxon>Eubacteriales</taxon>
        <taxon>Clostridiaceae</taxon>
        <taxon>Clostridium</taxon>
    </lineage>
</organism>
<accession>B1UZL9</accession>
<reference evidence="1 2" key="1">
    <citation type="submission" date="2008-03" db="EMBL/GenBank/DDBJ databases">
        <authorList>
            <person name="Paulsen I."/>
            <person name="Sebastian Y."/>
        </authorList>
    </citation>
    <scope>NUCLEOTIDE SEQUENCE [LARGE SCALE GENOMIC DNA]</scope>
    <source>
        <strain evidence="2">D str. JGS1721</strain>
    </source>
</reference>
<comment type="caution">
    <text evidence="1">The sequence shown here is derived from an EMBL/GenBank/DDBJ whole genome shotgun (WGS) entry which is preliminary data.</text>
</comment>
<evidence type="ECO:0000313" key="1">
    <source>
        <dbReference type="EMBL" id="EDT72978.1"/>
    </source>
</evidence>
<dbReference type="EMBL" id="ABOO01000003">
    <property type="protein sequence ID" value="EDT72978.1"/>
    <property type="molecule type" value="Genomic_DNA"/>
</dbReference>
<dbReference type="RefSeq" id="WP_003473449.1">
    <property type="nucleotide sequence ID" value="NZ_ABOO01000003.1"/>
</dbReference>
<proteinExistence type="predicted"/>